<reference evidence="2 3" key="1">
    <citation type="journal article" date="2014" name="Agronomy (Basel)">
        <title>A Draft Genome Sequence for Ensete ventricosum, the Drought-Tolerant Tree Against Hunger.</title>
        <authorList>
            <person name="Harrison J."/>
            <person name="Moore K.A."/>
            <person name="Paszkiewicz K."/>
            <person name="Jones T."/>
            <person name="Grant M."/>
            <person name="Ambacheew D."/>
            <person name="Muzemil S."/>
            <person name="Studholme D.J."/>
        </authorList>
    </citation>
    <scope>NUCLEOTIDE SEQUENCE [LARGE SCALE GENOMIC DNA]</scope>
</reference>
<feature type="transmembrane region" description="Helical" evidence="1">
    <location>
        <begin position="181"/>
        <end position="201"/>
    </location>
</feature>
<evidence type="ECO:0000256" key="1">
    <source>
        <dbReference type="SAM" id="Phobius"/>
    </source>
</evidence>
<sequence length="243" mass="27574">MILQRRDFVESSIPFSHGGRALVVKEAEKVKNAEANSKYQDKAEGQRPRNFVRLVNQQGSTQLSGPHIRVGHWRVEVACRIKVRLLERRASGSQDACCNWSRRLKIQQKVFELGVVTKPGAEGREADGDVVVWNKEATVPEHLQQGTPSQKVSVTLNSSRVNERDQALWHHIRFHRFHLRLFFPSFVCPALALALAFAFGVDDTGINRGKDKRKRGKRARECSECHLRLCSPSIPNPPKVVHF</sequence>
<keyword evidence="1" id="KW-1133">Transmembrane helix</keyword>
<evidence type="ECO:0000313" key="3">
    <source>
        <dbReference type="Proteomes" id="UP000287651"/>
    </source>
</evidence>
<keyword evidence="1" id="KW-0812">Transmembrane</keyword>
<accession>A0A427B6U9</accession>
<organism evidence="2 3">
    <name type="scientific">Ensete ventricosum</name>
    <name type="common">Abyssinian banana</name>
    <name type="synonym">Musa ensete</name>
    <dbReference type="NCBI Taxonomy" id="4639"/>
    <lineage>
        <taxon>Eukaryota</taxon>
        <taxon>Viridiplantae</taxon>
        <taxon>Streptophyta</taxon>
        <taxon>Embryophyta</taxon>
        <taxon>Tracheophyta</taxon>
        <taxon>Spermatophyta</taxon>
        <taxon>Magnoliopsida</taxon>
        <taxon>Liliopsida</taxon>
        <taxon>Zingiberales</taxon>
        <taxon>Musaceae</taxon>
        <taxon>Ensete</taxon>
    </lineage>
</organism>
<gene>
    <name evidence="2" type="ORF">B296_00000362</name>
</gene>
<dbReference type="AlphaFoldDB" id="A0A427B6U9"/>
<evidence type="ECO:0000313" key="2">
    <source>
        <dbReference type="EMBL" id="RRT84201.1"/>
    </source>
</evidence>
<keyword evidence="1" id="KW-0472">Membrane</keyword>
<dbReference type="Proteomes" id="UP000287651">
    <property type="component" value="Unassembled WGS sequence"/>
</dbReference>
<name>A0A427B6U9_ENSVE</name>
<protein>
    <submittedName>
        <fullName evidence="2">Uncharacterized protein</fullName>
    </submittedName>
</protein>
<dbReference type="EMBL" id="AMZH03000349">
    <property type="protein sequence ID" value="RRT84201.1"/>
    <property type="molecule type" value="Genomic_DNA"/>
</dbReference>
<proteinExistence type="predicted"/>
<comment type="caution">
    <text evidence="2">The sequence shown here is derived from an EMBL/GenBank/DDBJ whole genome shotgun (WGS) entry which is preliminary data.</text>
</comment>